<dbReference type="Proteomes" id="UP000007485">
    <property type="component" value="Chromosome"/>
</dbReference>
<organism evidence="2 3">
    <name type="scientific">Vulcanisaeta moutnovskia (strain 768-28)</name>
    <dbReference type="NCBI Taxonomy" id="985053"/>
    <lineage>
        <taxon>Archaea</taxon>
        <taxon>Thermoproteota</taxon>
        <taxon>Thermoprotei</taxon>
        <taxon>Thermoproteales</taxon>
        <taxon>Thermoproteaceae</taxon>
        <taxon>Vulcanisaeta</taxon>
    </lineage>
</organism>
<evidence type="ECO:0000313" key="3">
    <source>
        <dbReference type="Proteomes" id="UP000007485"/>
    </source>
</evidence>
<keyword evidence="3" id="KW-1185">Reference proteome</keyword>
<proteinExistence type="predicted"/>
<name>F0QY22_VULM7</name>
<dbReference type="RefSeq" id="WP_013605669.1">
    <property type="nucleotide sequence ID" value="NC_015151.1"/>
</dbReference>
<evidence type="ECO:0000256" key="1">
    <source>
        <dbReference type="SAM" id="Phobius"/>
    </source>
</evidence>
<dbReference type="EMBL" id="CP002529">
    <property type="protein sequence ID" value="ADY02508.1"/>
    <property type="molecule type" value="Genomic_DNA"/>
</dbReference>
<protein>
    <submittedName>
        <fullName evidence="2">Uncharacterized protein</fullName>
    </submittedName>
</protein>
<reference evidence="2 3" key="1">
    <citation type="journal article" date="2011" name="J. Bacteriol.">
        <title>Complete genome sequence of 'Vulcanisaeta moutnovskia' strain 768-28, a novel member of the hyperthermophilic crenarchaeal genus vulcanisaeta.</title>
        <authorList>
            <person name="Gumerov V.M."/>
            <person name="Mardanov A.V."/>
            <person name="Beletsky A.V."/>
            <person name="Prokofeva M.I."/>
            <person name="Bonch-Osmolovskaya E.A."/>
            <person name="Ravin N.V."/>
            <person name="Skryabin K.G."/>
        </authorList>
    </citation>
    <scope>NUCLEOTIDE SEQUENCE [LARGE SCALE GENOMIC DNA]</scope>
    <source>
        <strain evidence="2 3">768-28</strain>
    </source>
</reference>
<feature type="transmembrane region" description="Helical" evidence="1">
    <location>
        <begin position="12"/>
        <end position="34"/>
    </location>
</feature>
<evidence type="ECO:0000313" key="2">
    <source>
        <dbReference type="EMBL" id="ADY02508.1"/>
    </source>
</evidence>
<sequence>MGLIDEVGNAMLWSAIASLVLIALSFAFSMVPVIKALHEYSTFTVLMGLVSFIIATYAALIYIVGYVIEIILNKCIRACRRCK</sequence>
<dbReference type="HOGENOM" id="CLU_2534866_0_0_2"/>
<feature type="transmembrane region" description="Helical" evidence="1">
    <location>
        <begin position="46"/>
        <end position="72"/>
    </location>
</feature>
<dbReference type="GeneID" id="10290045"/>
<accession>F0QY22</accession>
<keyword evidence="1" id="KW-1133">Transmembrane helix</keyword>
<dbReference type="KEGG" id="vmo:VMUT_2316"/>
<dbReference type="AlphaFoldDB" id="F0QY22"/>
<keyword evidence="1" id="KW-0472">Membrane</keyword>
<keyword evidence="1" id="KW-0812">Transmembrane</keyword>
<gene>
    <name evidence="2" type="ordered locus">VMUT_2316</name>
</gene>